<reference evidence="5 6" key="1">
    <citation type="submission" date="2016-10" db="EMBL/GenBank/DDBJ databases">
        <authorList>
            <person name="Varghese N."/>
            <person name="Submissions S."/>
        </authorList>
    </citation>
    <scope>NUCLEOTIDE SEQUENCE [LARGE SCALE GENOMIC DNA]</scope>
    <source>
        <strain evidence="5 6">CGMCC 4.3529</strain>
    </source>
</reference>
<evidence type="ECO:0000256" key="2">
    <source>
        <dbReference type="ARBA" id="ARBA00022967"/>
    </source>
</evidence>
<keyword evidence="3" id="KW-0812">Transmembrane</keyword>
<dbReference type="SUPFAM" id="SSF55008">
    <property type="entry name" value="HMA, heavy metal-associated domain"/>
    <property type="match status" value="1"/>
</dbReference>
<dbReference type="PROSITE" id="PS01047">
    <property type="entry name" value="HMA_1"/>
    <property type="match status" value="1"/>
</dbReference>
<sequence length="264" mass="28273">MTDVHDTSPVAGQQLELAISGMTCASCAARIERKLNKLDGVVATVNYATEKARVSVPDGLDPQRLLETVEAAGYSASLPVPEEPEAVAEEAADDPTRSLRQRLVVSAVLSVPVIVMAMVPALQFTYWQWISLALAAPVVLWGALPFHRAAWANLRHGAATMDTLVSMGTIAAFLWSLYALLFGTAGVPGMTHPFELTIQRMSGDGSIYLEVAAGVTTFILAGRYFEARSKRRAGAALRALLDLGAKDVAVLRDGREVRIPTAEL</sequence>
<dbReference type="InterPro" id="IPR006121">
    <property type="entry name" value="HMA_dom"/>
</dbReference>
<dbReference type="PROSITE" id="PS50846">
    <property type="entry name" value="HMA_2"/>
    <property type="match status" value="1"/>
</dbReference>
<comment type="caution">
    <text evidence="5">The sequence shown here is derived from an EMBL/GenBank/DDBJ whole genome shotgun (WGS) entry which is preliminary data.</text>
</comment>
<keyword evidence="3" id="KW-1133">Transmembrane helix</keyword>
<evidence type="ECO:0000256" key="3">
    <source>
        <dbReference type="SAM" id="Phobius"/>
    </source>
</evidence>
<dbReference type="PANTHER" id="PTHR43520">
    <property type="entry name" value="ATP7, ISOFORM B"/>
    <property type="match status" value="1"/>
</dbReference>
<name>A0ABY1E8Q5_9PSEU</name>
<accession>A0ABY1E8Q5</accession>
<dbReference type="InterPro" id="IPR036163">
    <property type="entry name" value="HMA_dom_sf"/>
</dbReference>
<dbReference type="CDD" id="cd00371">
    <property type="entry name" value="HMA"/>
    <property type="match status" value="1"/>
</dbReference>
<dbReference type="Gene3D" id="3.30.70.100">
    <property type="match status" value="1"/>
</dbReference>
<dbReference type="Proteomes" id="UP000199690">
    <property type="component" value="Unassembled WGS sequence"/>
</dbReference>
<feature type="non-terminal residue" evidence="5">
    <location>
        <position position="264"/>
    </location>
</feature>
<evidence type="ECO:0000313" key="6">
    <source>
        <dbReference type="Proteomes" id="UP000199690"/>
    </source>
</evidence>
<keyword evidence="2" id="KW-1278">Translocase</keyword>
<proteinExistence type="predicted"/>
<feature type="domain" description="HMA" evidence="4">
    <location>
        <begin position="13"/>
        <end position="77"/>
    </location>
</feature>
<feature type="transmembrane region" description="Helical" evidence="3">
    <location>
        <begin position="103"/>
        <end position="120"/>
    </location>
</feature>
<gene>
    <name evidence="5" type="ORF">SAMN05216506_12616</name>
</gene>
<evidence type="ECO:0000256" key="1">
    <source>
        <dbReference type="ARBA" id="ARBA00022723"/>
    </source>
</evidence>
<dbReference type="Pfam" id="PF00403">
    <property type="entry name" value="HMA"/>
    <property type="match status" value="1"/>
</dbReference>
<dbReference type="PANTHER" id="PTHR43520:SF8">
    <property type="entry name" value="P-TYPE CU(+) TRANSPORTER"/>
    <property type="match status" value="1"/>
</dbReference>
<feature type="transmembrane region" description="Helical" evidence="3">
    <location>
        <begin position="126"/>
        <end position="144"/>
    </location>
</feature>
<evidence type="ECO:0000259" key="4">
    <source>
        <dbReference type="PROSITE" id="PS50846"/>
    </source>
</evidence>
<feature type="transmembrane region" description="Helical" evidence="3">
    <location>
        <begin position="207"/>
        <end position="225"/>
    </location>
</feature>
<feature type="transmembrane region" description="Helical" evidence="3">
    <location>
        <begin position="164"/>
        <end position="187"/>
    </location>
</feature>
<organism evidence="5 6">
    <name type="scientific">Saccharopolyspora kobensis</name>
    <dbReference type="NCBI Taxonomy" id="146035"/>
    <lineage>
        <taxon>Bacteria</taxon>
        <taxon>Bacillati</taxon>
        <taxon>Actinomycetota</taxon>
        <taxon>Actinomycetes</taxon>
        <taxon>Pseudonocardiales</taxon>
        <taxon>Pseudonocardiaceae</taxon>
        <taxon>Saccharopolyspora</taxon>
    </lineage>
</organism>
<keyword evidence="6" id="KW-1185">Reference proteome</keyword>
<dbReference type="EMBL" id="FOME01000026">
    <property type="protein sequence ID" value="SFF29202.1"/>
    <property type="molecule type" value="Genomic_DNA"/>
</dbReference>
<protein>
    <submittedName>
        <fullName evidence="5">Cu+-exporting ATPase</fullName>
    </submittedName>
</protein>
<keyword evidence="3" id="KW-0472">Membrane</keyword>
<dbReference type="InterPro" id="IPR017969">
    <property type="entry name" value="Heavy-metal-associated_CS"/>
</dbReference>
<dbReference type="RefSeq" id="WP_143186090.1">
    <property type="nucleotide sequence ID" value="NZ_FOME01000026.1"/>
</dbReference>
<evidence type="ECO:0000313" key="5">
    <source>
        <dbReference type="EMBL" id="SFF29202.1"/>
    </source>
</evidence>
<keyword evidence="1" id="KW-0479">Metal-binding</keyword>